<dbReference type="NCBIfam" id="NF008970">
    <property type="entry name" value="PRK12318.1"/>
    <property type="match status" value="1"/>
</dbReference>
<comment type="cofactor">
    <cofactor evidence="6">
        <name>Co(2+)</name>
        <dbReference type="ChEBI" id="CHEBI:48828"/>
    </cofactor>
    <cofactor evidence="6">
        <name>Zn(2+)</name>
        <dbReference type="ChEBI" id="CHEBI:29105"/>
    </cofactor>
    <cofactor evidence="6">
        <name>Mn(2+)</name>
        <dbReference type="ChEBI" id="CHEBI:29035"/>
    </cofactor>
    <cofactor evidence="6">
        <name>Fe(2+)</name>
        <dbReference type="ChEBI" id="CHEBI:29033"/>
    </cofactor>
    <text evidence="6">Binds 2 divalent metal cations per subunit. Has a high-affinity and a low affinity metal-binding site. The true nature of the physiological cofactor is under debate. The enzyme is active with cobalt, zinc, manganese or divalent iron ions. Most likely, methionine aminopeptidases function as mononuclear Fe(2+)-metalloproteases under physiological conditions, and the catalytically relevant metal-binding site has been assigned to the histidine-containing high-affinity site.</text>
</comment>
<feature type="binding site" evidence="6">
    <location>
        <position position="274"/>
    </location>
    <ligand>
        <name>a divalent metal cation</name>
        <dbReference type="ChEBI" id="CHEBI:60240"/>
        <label>2</label>
        <note>catalytic</note>
    </ligand>
</feature>
<dbReference type="GO" id="GO:0004239">
    <property type="term" value="F:initiator methionyl aminopeptidase activity"/>
    <property type="evidence" value="ECO:0007669"/>
    <property type="project" value="UniProtKB-EC"/>
</dbReference>
<dbReference type="PANTHER" id="PTHR43330">
    <property type="entry name" value="METHIONINE AMINOPEPTIDASE"/>
    <property type="match status" value="1"/>
</dbReference>
<feature type="binding site" evidence="6">
    <location>
        <position position="274"/>
    </location>
    <ligand>
        <name>a divalent metal cation</name>
        <dbReference type="ChEBI" id="CHEBI:60240"/>
        <label>1</label>
    </ligand>
</feature>
<feature type="binding site" evidence="6">
    <location>
        <position position="146"/>
    </location>
    <ligand>
        <name>a divalent metal cation</name>
        <dbReference type="ChEBI" id="CHEBI:60240"/>
        <label>1</label>
    </ligand>
</feature>
<comment type="function">
    <text evidence="1 6">Removes the N-terminal methionine from nascent proteins. The N-terminal methionine is often cleaved when the second residue in the primary sequence is small and uncharged (Met-Ala-, Cys, Gly, Pro, Ser, Thr, or Val). Requires deformylation of the N(alpha)-formylated initiator methionine before it can be hydrolyzed.</text>
</comment>
<dbReference type="Pfam" id="PF02810">
    <property type="entry name" value="SEC-C"/>
    <property type="match status" value="1"/>
</dbReference>
<dbReference type="EC" id="3.4.11.18" evidence="6"/>
<comment type="similarity">
    <text evidence="6">Belongs to the peptidase M24A family. Methionine aminopeptidase type 1 subfamily.</text>
</comment>
<proteinExistence type="inferred from homology"/>
<dbReference type="InterPro" id="IPR004027">
    <property type="entry name" value="SEC_C_motif"/>
</dbReference>
<dbReference type="Pfam" id="PF00557">
    <property type="entry name" value="Peptidase_M24"/>
    <property type="match status" value="1"/>
</dbReference>
<keyword evidence="3 6" id="KW-0645">Protease</keyword>
<evidence type="ECO:0000256" key="4">
    <source>
        <dbReference type="ARBA" id="ARBA00022723"/>
    </source>
</evidence>
<evidence type="ECO:0000259" key="7">
    <source>
        <dbReference type="Pfam" id="PF00557"/>
    </source>
</evidence>
<evidence type="ECO:0000256" key="6">
    <source>
        <dbReference type="HAMAP-Rule" id="MF_01974"/>
    </source>
</evidence>
<dbReference type="InterPro" id="IPR000994">
    <property type="entry name" value="Pept_M24"/>
</dbReference>
<feature type="binding site" evidence="6">
    <location>
        <position position="117"/>
    </location>
    <ligand>
        <name>substrate</name>
    </ligand>
</feature>
<dbReference type="HAMAP" id="MF_01974">
    <property type="entry name" value="MetAP_1"/>
    <property type="match status" value="1"/>
</dbReference>
<evidence type="ECO:0000256" key="2">
    <source>
        <dbReference type="ARBA" id="ARBA00022438"/>
    </source>
</evidence>
<evidence type="ECO:0000256" key="5">
    <source>
        <dbReference type="ARBA" id="ARBA00022801"/>
    </source>
</evidence>
<dbReference type="InterPro" id="IPR002467">
    <property type="entry name" value="Pept_M24A_MAP1"/>
</dbReference>
<dbReference type="EMBL" id="JAHLQL010000007">
    <property type="protein sequence ID" value="MBU5593208.1"/>
    <property type="molecule type" value="Genomic_DNA"/>
</dbReference>
<comment type="caution">
    <text evidence="8">The sequence shown here is derived from an EMBL/GenBank/DDBJ whole genome shotgun (WGS) entry which is preliminary data.</text>
</comment>
<evidence type="ECO:0000313" key="8">
    <source>
        <dbReference type="EMBL" id="MBU5593208.1"/>
    </source>
</evidence>
<dbReference type="CDD" id="cd01086">
    <property type="entry name" value="MetAP1"/>
    <property type="match status" value="1"/>
</dbReference>
<reference evidence="8 9" key="1">
    <citation type="submission" date="2021-06" db="EMBL/GenBank/DDBJ databases">
        <authorList>
            <person name="Sun Q."/>
            <person name="Li D."/>
        </authorList>
    </citation>
    <scope>NUCLEOTIDE SEQUENCE [LARGE SCALE GENOMIC DNA]</scope>
    <source>
        <strain evidence="8 9">MSJ-4</strain>
    </source>
</reference>
<feature type="binding site" evidence="6">
    <location>
        <position position="135"/>
    </location>
    <ligand>
        <name>a divalent metal cation</name>
        <dbReference type="ChEBI" id="CHEBI:60240"/>
        <label>1</label>
    </ligand>
</feature>
<comment type="catalytic activity">
    <reaction evidence="6">
        <text>Release of N-terminal amino acids, preferentially methionine, from peptides and arylamides.</text>
        <dbReference type="EC" id="3.4.11.18"/>
    </reaction>
</comment>
<keyword evidence="5 6" id="KW-0378">Hydrolase</keyword>
<keyword evidence="2 6" id="KW-0031">Aminopeptidase</keyword>
<dbReference type="PANTHER" id="PTHR43330:SF8">
    <property type="entry name" value="METHIONINE AMINOPEPTIDASE 1D, MITOCHONDRIAL"/>
    <property type="match status" value="1"/>
</dbReference>
<feature type="binding site" evidence="6">
    <location>
        <position position="242"/>
    </location>
    <ligand>
        <name>a divalent metal cation</name>
        <dbReference type="ChEBI" id="CHEBI:60240"/>
        <label>2</label>
        <note>catalytic</note>
    </ligand>
</feature>
<evidence type="ECO:0000256" key="3">
    <source>
        <dbReference type="ARBA" id="ARBA00022670"/>
    </source>
</evidence>
<dbReference type="Proteomes" id="UP000736583">
    <property type="component" value="Unassembled WGS sequence"/>
</dbReference>
<feature type="binding site" evidence="6">
    <location>
        <position position="146"/>
    </location>
    <ligand>
        <name>a divalent metal cation</name>
        <dbReference type="ChEBI" id="CHEBI:60240"/>
        <label>2</label>
        <note>catalytic</note>
    </ligand>
</feature>
<evidence type="ECO:0000256" key="1">
    <source>
        <dbReference type="ARBA" id="ARBA00002521"/>
    </source>
</evidence>
<keyword evidence="9" id="KW-1185">Reference proteome</keyword>
<protein>
    <recommendedName>
        <fullName evidence="6">Methionine aminopeptidase</fullName>
        <shortName evidence="6">MAP</shortName>
        <shortName evidence="6">MetAP</shortName>
        <ecNumber evidence="6">3.4.11.18</ecNumber>
    </recommendedName>
    <alternativeName>
        <fullName evidence="6">Peptidase M</fullName>
    </alternativeName>
</protein>
<dbReference type="PROSITE" id="PS00680">
    <property type="entry name" value="MAP_1"/>
    <property type="match status" value="1"/>
</dbReference>
<feature type="binding site" evidence="6">
    <location>
        <position position="209"/>
    </location>
    <ligand>
        <name>a divalent metal cation</name>
        <dbReference type="ChEBI" id="CHEBI:60240"/>
        <label>2</label>
        <note>catalytic</note>
    </ligand>
</feature>
<gene>
    <name evidence="6" type="primary">map</name>
    <name evidence="8" type="ORF">KQI89_15775</name>
</gene>
<feature type="binding site" evidence="6">
    <location>
        <position position="216"/>
    </location>
    <ligand>
        <name>substrate</name>
    </ligand>
</feature>
<evidence type="ECO:0000313" key="9">
    <source>
        <dbReference type="Proteomes" id="UP000736583"/>
    </source>
</evidence>
<organism evidence="8 9">
    <name type="scientific">Clostridium simiarum</name>
    <dbReference type="NCBI Taxonomy" id="2841506"/>
    <lineage>
        <taxon>Bacteria</taxon>
        <taxon>Bacillati</taxon>
        <taxon>Bacillota</taxon>
        <taxon>Clostridia</taxon>
        <taxon>Eubacteriales</taxon>
        <taxon>Clostridiaceae</taxon>
        <taxon>Clostridium</taxon>
    </lineage>
</organism>
<accession>A0ABS6F4L5</accession>
<sequence length="289" mass="32002">MTLDRNSKCWCGSGLKYKKCHLNFDEKLESLELQGYEVPSRDIIKNNEDIEGIKKSAEINNGVLDLVAENIKEGMSTAEIDKLVYEYTVSHGAIPAPLNYEGFPKSVCVSINDVVCHGIPSEDRILKSGDIVNVDVSTILNGYYSDASRMFMIGDVSEEAKKLVEVTKECLEKGIEAVKPWGFLGDIGAAIQEHAESHGYSVVRDFGGHGVGLQFHEDPFVYHYGERGQGMILAPGMVFTIEPMINAGRYEILIDADDDWTAYTKDGSLSAQWEHMLLVTEEGVEIIAK</sequence>
<keyword evidence="4 6" id="KW-0479">Metal-binding</keyword>
<dbReference type="NCBIfam" id="TIGR00500">
    <property type="entry name" value="met_pdase_I"/>
    <property type="match status" value="1"/>
</dbReference>
<name>A0ABS6F4L5_9CLOT</name>
<feature type="domain" description="Peptidase M24" evidence="7">
    <location>
        <begin position="51"/>
        <end position="281"/>
    </location>
</feature>
<dbReference type="RefSeq" id="WP_216457886.1">
    <property type="nucleotide sequence ID" value="NZ_JAHLQL010000007.1"/>
</dbReference>
<comment type="subunit">
    <text evidence="6">Monomer.</text>
</comment>